<keyword evidence="7" id="KW-1185">Reference proteome</keyword>
<dbReference type="Gene3D" id="3.40.190.10">
    <property type="entry name" value="Periplasmic binding protein-like II"/>
    <property type="match status" value="2"/>
</dbReference>
<feature type="domain" description="HTH lysR-type" evidence="5">
    <location>
        <begin position="1"/>
        <end position="58"/>
    </location>
</feature>
<dbReference type="PANTHER" id="PTHR30126:SF94">
    <property type="entry name" value="LYSR FAMILY TRANSCRIPTIONAL REGULATOR"/>
    <property type="match status" value="1"/>
</dbReference>
<dbReference type="RefSeq" id="WP_160550531.1">
    <property type="nucleotide sequence ID" value="NZ_CP047650.1"/>
</dbReference>
<dbReference type="InterPro" id="IPR036388">
    <property type="entry name" value="WH-like_DNA-bd_sf"/>
</dbReference>
<name>A0A857J183_9BURK</name>
<dbReference type="KEGG" id="xyk:GT347_02835"/>
<organism evidence="6 7">
    <name type="scientific">Xylophilus rhododendri</name>
    <dbReference type="NCBI Taxonomy" id="2697032"/>
    <lineage>
        <taxon>Bacteria</taxon>
        <taxon>Pseudomonadati</taxon>
        <taxon>Pseudomonadota</taxon>
        <taxon>Betaproteobacteria</taxon>
        <taxon>Burkholderiales</taxon>
        <taxon>Xylophilus</taxon>
    </lineage>
</organism>
<evidence type="ECO:0000259" key="5">
    <source>
        <dbReference type="PROSITE" id="PS50931"/>
    </source>
</evidence>
<evidence type="ECO:0000256" key="3">
    <source>
        <dbReference type="ARBA" id="ARBA00023125"/>
    </source>
</evidence>
<dbReference type="Pfam" id="PF00126">
    <property type="entry name" value="HTH_1"/>
    <property type="match status" value="1"/>
</dbReference>
<accession>A0A857J183</accession>
<keyword evidence="3" id="KW-0238">DNA-binding</keyword>
<dbReference type="InterPro" id="IPR000847">
    <property type="entry name" value="LysR_HTH_N"/>
</dbReference>
<keyword evidence="2" id="KW-0805">Transcription regulation</keyword>
<reference evidence="6 7" key="1">
    <citation type="submission" date="2020-01" db="EMBL/GenBank/DDBJ databases">
        <title>Genome sequencing of strain KACC 21265.</title>
        <authorList>
            <person name="Heo J."/>
            <person name="Kim S.-J."/>
            <person name="Kim J.-S."/>
            <person name="Hong S.-B."/>
            <person name="Kwon S.-W."/>
        </authorList>
    </citation>
    <scope>NUCLEOTIDE SEQUENCE [LARGE SCALE GENOMIC DNA]</scope>
    <source>
        <strain evidence="6 7">KACC 21265</strain>
    </source>
</reference>
<gene>
    <name evidence="6" type="ORF">GT347_02835</name>
</gene>
<dbReference type="SUPFAM" id="SSF53850">
    <property type="entry name" value="Periplasmic binding protein-like II"/>
    <property type="match status" value="1"/>
</dbReference>
<evidence type="ECO:0000313" key="7">
    <source>
        <dbReference type="Proteomes" id="UP000464787"/>
    </source>
</evidence>
<dbReference type="EMBL" id="CP047650">
    <property type="protein sequence ID" value="QHI97013.1"/>
    <property type="molecule type" value="Genomic_DNA"/>
</dbReference>
<dbReference type="Gene3D" id="1.10.10.10">
    <property type="entry name" value="Winged helix-like DNA-binding domain superfamily/Winged helix DNA-binding domain"/>
    <property type="match status" value="1"/>
</dbReference>
<comment type="similarity">
    <text evidence="1">Belongs to the LysR transcriptional regulatory family.</text>
</comment>
<protein>
    <submittedName>
        <fullName evidence="6">LysR family transcriptional regulator</fullName>
    </submittedName>
</protein>
<dbReference type="AlphaFoldDB" id="A0A857J183"/>
<evidence type="ECO:0000256" key="1">
    <source>
        <dbReference type="ARBA" id="ARBA00009437"/>
    </source>
</evidence>
<sequence>MKFHSLATLTAVLRHGSFAAAAEHVNVTPSAVSLQMKQLEEYFRQPLFDRSGRSVRPTPFAEQLARTVDRAIEDIEALRNVADLELAGRVRLGITESAQTTLLPRAFADLQRQAPQIQLQIERGTTPGLLNSLKAGLLDVAVVFRPSTGGSSRLRWTDLGRERFVLLVPDSLTPGGVADTLRAQPWIRIDRELVAGKLAARFVDSLVPNKQALVDLPGVEAIVAMVAMGIGVSVLPELRPELLGAYPVREVSLGRQAPVRQMALVRRAADGGNRRIDRVEQAFLNALAPV</sequence>
<dbReference type="Proteomes" id="UP000464787">
    <property type="component" value="Chromosome"/>
</dbReference>
<proteinExistence type="inferred from homology"/>
<dbReference type="PANTHER" id="PTHR30126">
    <property type="entry name" value="HTH-TYPE TRANSCRIPTIONAL REGULATOR"/>
    <property type="match status" value="1"/>
</dbReference>
<evidence type="ECO:0000313" key="6">
    <source>
        <dbReference type="EMBL" id="QHI97013.1"/>
    </source>
</evidence>
<evidence type="ECO:0000256" key="2">
    <source>
        <dbReference type="ARBA" id="ARBA00023015"/>
    </source>
</evidence>
<dbReference type="Pfam" id="PF03466">
    <property type="entry name" value="LysR_substrate"/>
    <property type="match status" value="1"/>
</dbReference>
<dbReference type="PROSITE" id="PS50931">
    <property type="entry name" value="HTH_LYSR"/>
    <property type="match status" value="1"/>
</dbReference>
<evidence type="ECO:0000256" key="4">
    <source>
        <dbReference type="ARBA" id="ARBA00023163"/>
    </source>
</evidence>
<dbReference type="InterPro" id="IPR005119">
    <property type="entry name" value="LysR_subst-bd"/>
</dbReference>
<dbReference type="GO" id="GO:0000976">
    <property type="term" value="F:transcription cis-regulatory region binding"/>
    <property type="evidence" value="ECO:0007669"/>
    <property type="project" value="TreeGrafter"/>
</dbReference>
<dbReference type="InterPro" id="IPR036390">
    <property type="entry name" value="WH_DNA-bd_sf"/>
</dbReference>
<dbReference type="SUPFAM" id="SSF46785">
    <property type="entry name" value="Winged helix' DNA-binding domain"/>
    <property type="match status" value="1"/>
</dbReference>
<keyword evidence="4" id="KW-0804">Transcription</keyword>
<dbReference type="GO" id="GO:0003700">
    <property type="term" value="F:DNA-binding transcription factor activity"/>
    <property type="evidence" value="ECO:0007669"/>
    <property type="project" value="InterPro"/>
</dbReference>